<reference evidence="3 4" key="1">
    <citation type="submission" date="2020-07" db="EMBL/GenBank/DDBJ databases">
        <title>Genomic Encyclopedia of Type Strains, Phase IV (KMG-IV): sequencing the most valuable type-strain genomes for metagenomic binning, comparative biology and taxonomic classification.</title>
        <authorList>
            <person name="Goeker M."/>
        </authorList>
    </citation>
    <scope>NUCLEOTIDE SEQUENCE [LARGE SCALE GENOMIC DNA]</scope>
    <source>
        <strain evidence="3 4">DSM 25220</strain>
    </source>
</reference>
<keyword evidence="4" id="KW-1185">Reference proteome</keyword>
<dbReference type="RefSeq" id="WP_181538071.1">
    <property type="nucleotide sequence ID" value="NZ_JACDUU010000006.1"/>
</dbReference>
<name>A0A7V9Z1Q2_9BACL</name>
<accession>A0A7V9Z1Q2</accession>
<sequence>MKSYTLPEFAKRMGVSPKVIKQWEKDFETYISIPRTKQGARIYSEAEENFFQNIKALYEKKLKKHEIINYLKSQNTPVASTHVSQEENAVEQMIVINEEMSDDHSANKDLQETSLHLKEELHEEYDIVKEEASQVSEYLHSMSDLKKSCMQKISDQNEATAHSIEQIKEETEQHVQVFQKQIDDFQNTNIKTLEELEETLSQEALLEETLLEEILLEEETLQEEKEYDLLTLEHERKLYEQKIMERERAFRKLVLAFRESTPTAEMKKTKKWWKFWATIK</sequence>
<dbReference type="EMBL" id="JACDUU010000006">
    <property type="protein sequence ID" value="MBA2872293.1"/>
    <property type="molecule type" value="Genomic_DNA"/>
</dbReference>
<dbReference type="GO" id="GO:0006355">
    <property type="term" value="P:regulation of DNA-templated transcription"/>
    <property type="evidence" value="ECO:0007669"/>
    <property type="project" value="InterPro"/>
</dbReference>
<proteinExistence type="predicted"/>
<evidence type="ECO:0000256" key="1">
    <source>
        <dbReference type="SAM" id="Coils"/>
    </source>
</evidence>
<comment type="caution">
    <text evidence="3">The sequence shown here is derived from an EMBL/GenBank/DDBJ whole genome shotgun (WGS) entry which is preliminary data.</text>
</comment>
<keyword evidence="3" id="KW-0238">DNA-binding</keyword>
<dbReference type="Gene3D" id="1.10.1660.10">
    <property type="match status" value="1"/>
</dbReference>
<dbReference type="AlphaFoldDB" id="A0A7V9Z1Q2"/>
<dbReference type="InterPro" id="IPR000551">
    <property type="entry name" value="MerR-type_HTH_dom"/>
</dbReference>
<gene>
    <name evidence="3" type="ORF">HNQ85_002602</name>
</gene>
<dbReference type="InterPro" id="IPR009061">
    <property type="entry name" value="DNA-bd_dom_put_sf"/>
</dbReference>
<feature type="coiled-coil region" evidence="1">
    <location>
        <begin position="150"/>
        <end position="213"/>
    </location>
</feature>
<keyword evidence="1" id="KW-0175">Coiled coil</keyword>
<feature type="domain" description="HTH merR-type" evidence="2">
    <location>
        <begin position="4"/>
        <end position="73"/>
    </location>
</feature>
<evidence type="ECO:0000313" key="4">
    <source>
        <dbReference type="Proteomes" id="UP000580891"/>
    </source>
</evidence>
<dbReference type="GO" id="GO:0003677">
    <property type="term" value="F:DNA binding"/>
    <property type="evidence" value="ECO:0007669"/>
    <property type="project" value="UniProtKB-KW"/>
</dbReference>
<organism evidence="3 4">
    <name type="scientific">[Anoxybacillus] calidus</name>
    <dbReference type="NCBI Taxonomy" id="575178"/>
    <lineage>
        <taxon>Bacteria</taxon>
        <taxon>Bacillati</taxon>
        <taxon>Bacillota</taxon>
        <taxon>Bacilli</taxon>
        <taxon>Bacillales</taxon>
        <taxon>Anoxybacillaceae</taxon>
        <taxon>Paranoxybacillus</taxon>
    </lineage>
</organism>
<evidence type="ECO:0000259" key="2">
    <source>
        <dbReference type="Pfam" id="PF13411"/>
    </source>
</evidence>
<dbReference type="Proteomes" id="UP000580891">
    <property type="component" value="Unassembled WGS sequence"/>
</dbReference>
<evidence type="ECO:0000313" key="3">
    <source>
        <dbReference type="EMBL" id="MBA2872293.1"/>
    </source>
</evidence>
<protein>
    <submittedName>
        <fullName evidence="3">DNA-binding transcriptional MerR regulator</fullName>
    </submittedName>
</protein>
<dbReference type="SUPFAM" id="SSF46955">
    <property type="entry name" value="Putative DNA-binding domain"/>
    <property type="match status" value="1"/>
</dbReference>
<dbReference type="Pfam" id="PF13411">
    <property type="entry name" value="MerR_1"/>
    <property type="match status" value="1"/>
</dbReference>